<feature type="transmembrane region" description="Helical" evidence="1">
    <location>
        <begin position="84"/>
        <end position="106"/>
    </location>
</feature>
<dbReference type="RefSeq" id="WP_070986329.1">
    <property type="nucleotide sequence ID" value="NZ_MKJU01000028.1"/>
</dbReference>
<protein>
    <submittedName>
        <fullName evidence="2">Uncharacterized protein</fullName>
    </submittedName>
</protein>
<keyword evidence="1" id="KW-0472">Membrane</keyword>
<comment type="caution">
    <text evidence="2">The sequence shown here is derived from an EMBL/GenBank/DDBJ whole genome shotgun (WGS) entry which is preliminary data.</text>
</comment>
<keyword evidence="1" id="KW-1133">Transmembrane helix</keyword>
<evidence type="ECO:0000313" key="3">
    <source>
        <dbReference type="Proteomes" id="UP000179786"/>
    </source>
</evidence>
<name>A0A1S1MV78_9GAMM</name>
<gene>
    <name evidence="2" type="ORF">BET10_16395</name>
</gene>
<organism evidence="2 3">
    <name type="scientific">Pseudoalteromonas amylolytica</name>
    <dbReference type="NCBI Taxonomy" id="1859457"/>
    <lineage>
        <taxon>Bacteria</taxon>
        <taxon>Pseudomonadati</taxon>
        <taxon>Pseudomonadota</taxon>
        <taxon>Gammaproteobacteria</taxon>
        <taxon>Alteromonadales</taxon>
        <taxon>Pseudoalteromonadaceae</taxon>
        <taxon>Pseudoalteromonas</taxon>
    </lineage>
</organism>
<dbReference type="EMBL" id="MKJU01000028">
    <property type="protein sequence ID" value="OHU89702.1"/>
    <property type="molecule type" value="Genomic_DNA"/>
</dbReference>
<accession>A0A1S1MV78</accession>
<evidence type="ECO:0000256" key="1">
    <source>
        <dbReference type="SAM" id="Phobius"/>
    </source>
</evidence>
<keyword evidence="3" id="KW-1185">Reference proteome</keyword>
<dbReference type="Proteomes" id="UP000179786">
    <property type="component" value="Unassembled WGS sequence"/>
</dbReference>
<proteinExistence type="predicted"/>
<evidence type="ECO:0000313" key="2">
    <source>
        <dbReference type="EMBL" id="OHU89702.1"/>
    </source>
</evidence>
<reference evidence="2 3" key="1">
    <citation type="submission" date="2016-09" db="EMBL/GenBank/DDBJ databases">
        <title>Pseudoalteromonas amylolytica sp. nov., isolated from the surface seawater.</title>
        <authorList>
            <person name="Wu Y.-H."/>
            <person name="Cheng H."/>
            <person name="Jin X.-B."/>
            <person name="Wang C.-S."/>
            <person name="Xu X.-W."/>
        </authorList>
    </citation>
    <scope>NUCLEOTIDE SEQUENCE [LARGE SCALE GENOMIC DNA]</scope>
    <source>
        <strain evidence="2 3">JW1</strain>
    </source>
</reference>
<sequence>MNSDHFELLNLVKEQDETYGFYCDFDIKKATLMSQLISEGYIQGQEQSHDNGVIFSKVQITMKGISACENFGKKGSEWTLPNRLSALNISVGILGIIVTTIIALYITNG</sequence>
<keyword evidence="1" id="KW-0812">Transmembrane</keyword>
<dbReference type="AlphaFoldDB" id="A0A1S1MV78"/>